<feature type="domain" description="DUF4283" evidence="1">
    <location>
        <begin position="124"/>
        <end position="195"/>
    </location>
</feature>
<proteinExistence type="predicted"/>
<gene>
    <name evidence="2" type="ORF">Tco_0627843</name>
</gene>
<name>A0ABQ4WPD7_9ASTR</name>
<evidence type="ECO:0000259" key="1">
    <source>
        <dbReference type="Pfam" id="PF14111"/>
    </source>
</evidence>
<evidence type="ECO:0000313" key="2">
    <source>
        <dbReference type="EMBL" id="GJS54481.1"/>
    </source>
</evidence>
<accession>A0ABQ4WPD7</accession>
<protein>
    <submittedName>
        <fullName evidence="2">Reverse transcriptase domain-containing protein</fullName>
    </submittedName>
</protein>
<dbReference type="PANTHER" id="PTHR31286">
    <property type="entry name" value="GLYCINE-RICH CELL WALL STRUCTURAL PROTEIN 1.8-LIKE"/>
    <property type="match status" value="1"/>
</dbReference>
<keyword evidence="3" id="KW-1185">Reference proteome</keyword>
<sequence>MVDDPRKSNDCVNKVVGNFGNMNLKLTGLGNDTPKENIVMSPAKDEPVIASGNNKVTTIDNSAPIRSDLTSYAKLVIGEPRRKSVNFRTLIAPVGNGADVAILFKSIRAISKWFSNTAYGFLLEKRVTYLVVANYVRNTWTKYRLVKSMLNSSNGLFFFKFSSKDGLDAMLENGPWFIRNSAFILKQWNLNVNLQKEDVGNVLVLIKFHGVRMTLFSGDGLSIIVTKLGTPFILDSYTFDMCMQSWGRSSFAESMIELRADEELKDTIVVSMPKLIGEGFNMIRVEYVWKPLTCSSCKVFGHDPNVCPKRIVSDVVKSLNNP</sequence>
<dbReference type="Proteomes" id="UP001151760">
    <property type="component" value="Unassembled WGS sequence"/>
</dbReference>
<comment type="caution">
    <text evidence="2">The sequence shown here is derived from an EMBL/GenBank/DDBJ whole genome shotgun (WGS) entry which is preliminary data.</text>
</comment>
<keyword evidence="2" id="KW-0695">RNA-directed DNA polymerase</keyword>
<organism evidence="2 3">
    <name type="scientific">Tanacetum coccineum</name>
    <dbReference type="NCBI Taxonomy" id="301880"/>
    <lineage>
        <taxon>Eukaryota</taxon>
        <taxon>Viridiplantae</taxon>
        <taxon>Streptophyta</taxon>
        <taxon>Embryophyta</taxon>
        <taxon>Tracheophyta</taxon>
        <taxon>Spermatophyta</taxon>
        <taxon>Magnoliopsida</taxon>
        <taxon>eudicotyledons</taxon>
        <taxon>Gunneridae</taxon>
        <taxon>Pentapetalae</taxon>
        <taxon>asterids</taxon>
        <taxon>campanulids</taxon>
        <taxon>Asterales</taxon>
        <taxon>Asteraceae</taxon>
        <taxon>Asteroideae</taxon>
        <taxon>Anthemideae</taxon>
        <taxon>Anthemidinae</taxon>
        <taxon>Tanacetum</taxon>
    </lineage>
</organism>
<dbReference type="InterPro" id="IPR040256">
    <property type="entry name" value="At4g02000-like"/>
</dbReference>
<reference evidence="2" key="2">
    <citation type="submission" date="2022-01" db="EMBL/GenBank/DDBJ databases">
        <authorList>
            <person name="Yamashiro T."/>
            <person name="Shiraishi A."/>
            <person name="Satake H."/>
            <person name="Nakayama K."/>
        </authorList>
    </citation>
    <scope>NUCLEOTIDE SEQUENCE</scope>
</reference>
<keyword evidence="2" id="KW-0808">Transferase</keyword>
<dbReference type="Pfam" id="PF14111">
    <property type="entry name" value="DUF4283"/>
    <property type="match status" value="1"/>
</dbReference>
<reference evidence="2" key="1">
    <citation type="journal article" date="2022" name="Int. J. Mol. Sci.">
        <title>Draft Genome of Tanacetum Coccineum: Genomic Comparison of Closely Related Tanacetum-Family Plants.</title>
        <authorList>
            <person name="Yamashiro T."/>
            <person name="Shiraishi A."/>
            <person name="Nakayama K."/>
            <person name="Satake H."/>
        </authorList>
    </citation>
    <scope>NUCLEOTIDE SEQUENCE</scope>
</reference>
<evidence type="ECO:0000313" key="3">
    <source>
        <dbReference type="Proteomes" id="UP001151760"/>
    </source>
</evidence>
<dbReference type="GO" id="GO:0003964">
    <property type="term" value="F:RNA-directed DNA polymerase activity"/>
    <property type="evidence" value="ECO:0007669"/>
    <property type="project" value="UniProtKB-KW"/>
</dbReference>
<dbReference type="EMBL" id="BQNB010008800">
    <property type="protein sequence ID" value="GJS54481.1"/>
    <property type="molecule type" value="Genomic_DNA"/>
</dbReference>
<keyword evidence="2" id="KW-0548">Nucleotidyltransferase</keyword>
<dbReference type="InterPro" id="IPR025558">
    <property type="entry name" value="DUF4283"/>
</dbReference>
<dbReference type="PANTHER" id="PTHR31286:SF99">
    <property type="entry name" value="DUF4283 DOMAIN-CONTAINING PROTEIN"/>
    <property type="match status" value="1"/>
</dbReference>